<reference evidence="3 4" key="1">
    <citation type="submission" date="2019-03" db="EMBL/GenBank/DDBJ databases">
        <title>Genomic Encyclopedia of Type Strains, Phase IV (KMG-IV): sequencing the most valuable type-strain genomes for metagenomic binning, comparative biology and taxonomic classification.</title>
        <authorList>
            <person name="Goeker M."/>
        </authorList>
    </citation>
    <scope>NUCLEOTIDE SEQUENCE [LARGE SCALE GENOMIC DNA]</scope>
    <source>
        <strain evidence="3 4">DSM 45361</strain>
    </source>
</reference>
<dbReference type="Proteomes" id="UP000295444">
    <property type="component" value="Unassembled WGS sequence"/>
</dbReference>
<keyword evidence="2" id="KW-1133">Transmembrane helix</keyword>
<keyword evidence="2" id="KW-0812">Transmembrane</keyword>
<feature type="region of interest" description="Disordered" evidence="1">
    <location>
        <begin position="99"/>
        <end position="120"/>
    </location>
</feature>
<evidence type="ECO:0000313" key="4">
    <source>
        <dbReference type="Proteomes" id="UP000295444"/>
    </source>
</evidence>
<evidence type="ECO:0000256" key="2">
    <source>
        <dbReference type="SAM" id="Phobius"/>
    </source>
</evidence>
<feature type="compositionally biased region" description="Low complexity" evidence="1">
    <location>
        <begin position="12"/>
        <end position="30"/>
    </location>
</feature>
<feature type="transmembrane region" description="Helical" evidence="2">
    <location>
        <begin position="73"/>
        <end position="94"/>
    </location>
</feature>
<comment type="caution">
    <text evidence="3">The sequence shown here is derived from an EMBL/GenBank/DDBJ whole genome shotgun (WGS) entry which is preliminary data.</text>
</comment>
<proteinExistence type="predicted"/>
<feature type="compositionally biased region" description="Polar residues" evidence="1">
    <location>
        <begin position="1"/>
        <end position="11"/>
    </location>
</feature>
<feature type="region of interest" description="Disordered" evidence="1">
    <location>
        <begin position="1"/>
        <end position="66"/>
    </location>
</feature>
<name>A0A4R6SMM4_LABRH</name>
<dbReference type="RefSeq" id="WP_243753773.1">
    <property type="nucleotide sequence ID" value="NZ_SNXZ01000001.1"/>
</dbReference>
<sequence>MPSPTGPSSQPFADANSSDAFDDFAALRPEQPQPAFPDFDDDDDEEEDIATRLGWGNDGSRDQGHERKPFTKYYLFAGAGAVVILVVVAVIMLLQSDPPELSTTPREVPTAPESAGPTQPRAQIDLKEPKITGNKVVLTWTSNPETLDFTVLVTKGTEHEQPVFVERAHTWSTTIDVSSPYCFQIRANNSDPADQTFYRSQTRSVNGSSCRH</sequence>
<organism evidence="3 4">
    <name type="scientific">Labedaea rhizosphaerae</name>
    <dbReference type="NCBI Taxonomy" id="598644"/>
    <lineage>
        <taxon>Bacteria</taxon>
        <taxon>Bacillati</taxon>
        <taxon>Actinomycetota</taxon>
        <taxon>Actinomycetes</taxon>
        <taxon>Pseudonocardiales</taxon>
        <taxon>Pseudonocardiaceae</taxon>
        <taxon>Labedaea</taxon>
    </lineage>
</organism>
<dbReference type="EMBL" id="SNXZ01000001">
    <property type="protein sequence ID" value="TDQ04423.1"/>
    <property type="molecule type" value="Genomic_DNA"/>
</dbReference>
<dbReference type="AlphaFoldDB" id="A0A4R6SMM4"/>
<keyword evidence="4" id="KW-1185">Reference proteome</keyword>
<protein>
    <submittedName>
        <fullName evidence="3">Uncharacterized protein</fullName>
    </submittedName>
</protein>
<evidence type="ECO:0000256" key="1">
    <source>
        <dbReference type="SAM" id="MobiDB-lite"/>
    </source>
</evidence>
<evidence type="ECO:0000313" key="3">
    <source>
        <dbReference type="EMBL" id="TDQ04423.1"/>
    </source>
</evidence>
<accession>A0A4R6SMM4</accession>
<gene>
    <name evidence="3" type="ORF">EV186_101375</name>
</gene>
<feature type="compositionally biased region" description="Acidic residues" evidence="1">
    <location>
        <begin position="38"/>
        <end position="48"/>
    </location>
</feature>
<keyword evidence="2" id="KW-0472">Membrane</keyword>